<dbReference type="Proteomes" id="UP000256690">
    <property type="component" value="Unassembled WGS sequence"/>
</dbReference>
<evidence type="ECO:0000256" key="2">
    <source>
        <dbReference type="ARBA" id="ARBA00022692"/>
    </source>
</evidence>
<dbReference type="InterPro" id="IPR052337">
    <property type="entry name" value="SAT4-like"/>
</dbReference>
<dbReference type="PANTHER" id="PTHR33048:SF47">
    <property type="entry name" value="INTEGRAL MEMBRANE PROTEIN-RELATED"/>
    <property type="match status" value="1"/>
</dbReference>
<dbReference type="AlphaFoldDB" id="A0A3D8QM26"/>
<feature type="transmembrane region" description="Helical" evidence="7">
    <location>
        <begin position="179"/>
        <end position="202"/>
    </location>
</feature>
<feature type="transmembrane region" description="Helical" evidence="7">
    <location>
        <begin position="101"/>
        <end position="123"/>
    </location>
</feature>
<feature type="compositionally biased region" description="Polar residues" evidence="6">
    <location>
        <begin position="291"/>
        <end position="316"/>
    </location>
</feature>
<dbReference type="EMBL" id="PVWQ01000015">
    <property type="protein sequence ID" value="RDW62883.1"/>
    <property type="molecule type" value="Genomic_DNA"/>
</dbReference>
<gene>
    <name evidence="9" type="ORF">DSM5745_09994</name>
</gene>
<feature type="region of interest" description="Disordered" evidence="6">
    <location>
        <begin position="356"/>
        <end position="403"/>
    </location>
</feature>
<proteinExistence type="inferred from homology"/>
<feature type="transmembrane region" description="Helical" evidence="7">
    <location>
        <begin position="135"/>
        <end position="157"/>
    </location>
</feature>
<feature type="transmembrane region" description="Helical" evidence="7">
    <location>
        <begin position="254"/>
        <end position="273"/>
    </location>
</feature>
<evidence type="ECO:0000256" key="5">
    <source>
        <dbReference type="ARBA" id="ARBA00038359"/>
    </source>
</evidence>
<dbReference type="Pfam" id="PF20684">
    <property type="entry name" value="Fung_rhodopsin"/>
    <property type="match status" value="1"/>
</dbReference>
<reference evidence="9 10" key="1">
    <citation type="journal article" date="2018" name="IMA Fungus">
        <title>IMA Genome-F 9: Draft genome sequence of Annulohypoxylon stygium, Aspergillus mulundensis, Berkeleyomyces basicola (syn. Thielaviopsis basicola), Ceratocystis smalleyi, two Cercospora beticola strains, Coleophoma cylindrospora, Fusarium fracticaudum, Phialophora cf. hyalina, and Morchella septimelata.</title>
        <authorList>
            <person name="Wingfield B.D."/>
            <person name="Bills G.F."/>
            <person name="Dong Y."/>
            <person name="Huang W."/>
            <person name="Nel W.J."/>
            <person name="Swalarsk-Parry B.S."/>
            <person name="Vaghefi N."/>
            <person name="Wilken P.M."/>
            <person name="An Z."/>
            <person name="de Beer Z.W."/>
            <person name="De Vos L."/>
            <person name="Chen L."/>
            <person name="Duong T.A."/>
            <person name="Gao Y."/>
            <person name="Hammerbacher A."/>
            <person name="Kikkert J.R."/>
            <person name="Li Y."/>
            <person name="Li H."/>
            <person name="Li K."/>
            <person name="Li Q."/>
            <person name="Liu X."/>
            <person name="Ma X."/>
            <person name="Naidoo K."/>
            <person name="Pethybridge S.J."/>
            <person name="Sun J."/>
            <person name="Steenkamp E.T."/>
            <person name="van der Nest M.A."/>
            <person name="van Wyk S."/>
            <person name="Wingfield M.J."/>
            <person name="Xiong C."/>
            <person name="Yue Q."/>
            <person name="Zhang X."/>
        </authorList>
    </citation>
    <scope>NUCLEOTIDE SEQUENCE [LARGE SCALE GENOMIC DNA]</scope>
    <source>
        <strain evidence="9 10">DSM 5745</strain>
    </source>
</reference>
<keyword evidence="2 7" id="KW-0812">Transmembrane</keyword>
<feature type="compositionally biased region" description="Gly residues" evidence="6">
    <location>
        <begin position="377"/>
        <end position="391"/>
    </location>
</feature>
<dbReference type="OrthoDB" id="444631at2759"/>
<evidence type="ECO:0000256" key="7">
    <source>
        <dbReference type="SAM" id="Phobius"/>
    </source>
</evidence>
<evidence type="ECO:0000256" key="6">
    <source>
        <dbReference type="SAM" id="MobiDB-lite"/>
    </source>
</evidence>
<evidence type="ECO:0000256" key="1">
    <source>
        <dbReference type="ARBA" id="ARBA00004141"/>
    </source>
</evidence>
<evidence type="ECO:0000259" key="8">
    <source>
        <dbReference type="Pfam" id="PF20684"/>
    </source>
</evidence>
<dbReference type="GeneID" id="38120364"/>
<protein>
    <recommendedName>
        <fullName evidence="8">Rhodopsin domain-containing protein</fullName>
    </recommendedName>
</protein>
<evidence type="ECO:0000313" key="10">
    <source>
        <dbReference type="Proteomes" id="UP000256690"/>
    </source>
</evidence>
<comment type="subcellular location">
    <subcellularLocation>
        <location evidence="1">Membrane</location>
        <topology evidence="1">Multi-pass membrane protein</topology>
    </subcellularLocation>
</comment>
<comment type="similarity">
    <text evidence="5">Belongs to the SAT4 family.</text>
</comment>
<evidence type="ECO:0000313" key="9">
    <source>
        <dbReference type="EMBL" id="RDW62883.1"/>
    </source>
</evidence>
<dbReference type="GO" id="GO:0016020">
    <property type="term" value="C:membrane"/>
    <property type="evidence" value="ECO:0007669"/>
    <property type="project" value="UniProtKB-SubCell"/>
</dbReference>
<comment type="caution">
    <text evidence="9">The sequence shown here is derived from an EMBL/GenBank/DDBJ whole genome shotgun (WGS) entry which is preliminary data.</text>
</comment>
<evidence type="ECO:0000256" key="4">
    <source>
        <dbReference type="ARBA" id="ARBA00023136"/>
    </source>
</evidence>
<dbReference type="InterPro" id="IPR049326">
    <property type="entry name" value="Rhodopsin_dom_fungi"/>
</dbReference>
<feature type="transmembrane region" description="Helical" evidence="7">
    <location>
        <begin position="214"/>
        <end position="234"/>
    </location>
</feature>
<feature type="domain" description="Rhodopsin" evidence="8">
    <location>
        <begin position="42"/>
        <end position="279"/>
    </location>
</feature>
<feature type="transmembrane region" description="Helical" evidence="7">
    <location>
        <begin position="25"/>
        <end position="46"/>
    </location>
</feature>
<dbReference type="STRING" id="1810919.A0A3D8QM26"/>
<name>A0A3D8QM26_9EURO</name>
<evidence type="ECO:0000256" key="3">
    <source>
        <dbReference type="ARBA" id="ARBA00022989"/>
    </source>
</evidence>
<accession>A0A3D8QM26</accession>
<dbReference type="RefSeq" id="XP_026599072.1">
    <property type="nucleotide sequence ID" value="XM_026752010.1"/>
</dbReference>
<feature type="compositionally biased region" description="Polar residues" evidence="6">
    <location>
        <begin position="392"/>
        <end position="403"/>
    </location>
</feature>
<sequence>MDEALEHILLLRDHGDDGASRGRTAMVVTAVLTTISVVVVAMRIYTRVGIMKLSGREDWTILVSLVFAILYLALVICQYRFGLGKHNYALSQHELREQLKSLWAAIPLYNASLVFTKISLLFQYLRIFPSHKFRIICYIVMGVVIAYSTWAIISGFVNCVPVAKFWDRDLPGHCLSFEALWFFNASMNIATDLTLLILPMPLITQLQLPKRQKLALMAVFALGGLVVITSVLRLSGLRTVARSTDTSWSNVAAAYWTAAECNVAIICACLPFLRPLISRIFPKFLSTNSYNKRSGNPTRTTAGRSTRLKSTTNRGVFSQHDPEFGLHTIDTEVGVGPGLRTVLDGKRGVGAIEVTTEVIREERTSPTSSPSPYGHRTGSGSGGGGHGGHGGDSSQTNLVREDR</sequence>
<keyword evidence="10" id="KW-1185">Reference proteome</keyword>
<keyword evidence="3 7" id="KW-1133">Transmembrane helix</keyword>
<feature type="region of interest" description="Disordered" evidence="6">
    <location>
        <begin position="291"/>
        <end position="321"/>
    </location>
</feature>
<feature type="transmembrane region" description="Helical" evidence="7">
    <location>
        <begin position="58"/>
        <end position="81"/>
    </location>
</feature>
<dbReference type="PANTHER" id="PTHR33048">
    <property type="entry name" value="PTH11-LIKE INTEGRAL MEMBRANE PROTEIN (AFU_ORTHOLOGUE AFUA_5G11245)"/>
    <property type="match status" value="1"/>
</dbReference>
<organism evidence="9 10">
    <name type="scientific">Aspergillus mulundensis</name>
    <dbReference type="NCBI Taxonomy" id="1810919"/>
    <lineage>
        <taxon>Eukaryota</taxon>
        <taxon>Fungi</taxon>
        <taxon>Dikarya</taxon>
        <taxon>Ascomycota</taxon>
        <taxon>Pezizomycotina</taxon>
        <taxon>Eurotiomycetes</taxon>
        <taxon>Eurotiomycetidae</taxon>
        <taxon>Eurotiales</taxon>
        <taxon>Aspergillaceae</taxon>
        <taxon>Aspergillus</taxon>
        <taxon>Aspergillus subgen. Nidulantes</taxon>
    </lineage>
</organism>
<keyword evidence="4 7" id="KW-0472">Membrane</keyword>